<keyword evidence="1" id="KW-0175">Coiled coil</keyword>
<sequence>RPTKNGESGLKSPISPSPVFVPINGFKPPNNGNPSLNQTSLSSETSPKDEEHEDHCAVCQQSGEVLMCDTCILVYHLKCLTPPLASVPTGMWMCPKCQESIKNKEPMEWPGTLAVAHSYLKHRAEKDKEKQKLLNRNQELKLQELELQRKVNELSSAIVTQIQKKTEIVESTKQAQEKLQRLKKFIQAVHSS</sequence>
<dbReference type="PANTHER" id="PTHR24102">
    <property type="entry name" value="PHD FINGER PROTEIN"/>
    <property type="match status" value="1"/>
</dbReference>
<dbReference type="Pfam" id="PF00628">
    <property type="entry name" value="PHD"/>
    <property type="match status" value="1"/>
</dbReference>
<evidence type="ECO:0000256" key="2">
    <source>
        <dbReference type="SAM" id="MobiDB-lite"/>
    </source>
</evidence>
<proteinExistence type="predicted"/>
<dbReference type="PANTHER" id="PTHR24102:SF28">
    <property type="entry name" value="PHD-TYPE DOMAIN-CONTAINING PROTEIN"/>
    <property type="match status" value="1"/>
</dbReference>
<feature type="compositionally biased region" description="Low complexity" evidence="2">
    <location>
        <begin position="12"/>
        <end position="23"/>
    </location>
</feature>
<comment type="caution">
    <text evidence="3">The sequence shown here is derived from an EMBL/GenBank/DDBJ whole genome shotgun (WGS) entry which is preliminary data.</text>
</comment>
<feature type="compositionally biased region" description="Polar residues" evidence="2">
    <location>
        <begin position="30"/>
        <end position="45"/>
    </location>
</feature>
<name>A0A7D9JP18_PARCT</name>
<organism evidence="3 4">
    <name type="scientific">Paramuricea clavata</name>
    <name type="common">Red gorgonian</name>
    <name type="synonym">Violescent sea-whip</name>
    <dbReference type="NCBI Taxonomy" id="317549"/>
    <lineage>
        <taxon>Eukaryota</taxon>
        <taxon>Metazoa</taxon>
        <taxon>Cnidaria</taxon>
        <taxon>Anthozoa</taxon>
        <taxon>Octocorallia</taxon>
        <taxon>Malacalcyonacea</taxon>
        <taxon>Plexauridae</taxon>
        <taxon>Paramuricea</taxon>
    </lineage>
</organism>
<dbReference type="InterPro" id="IPR011011">
    <property type="entry name" value="Znf_FYVE_PHD"/>
</dbReference>
<dbReference type="SUPFAM" id="SSF57903">
    <property type="entry name" value="FYVE/PHD zinc finger"/>
    <property type="match status" value="1"/>
</dbReference>
<gene>
    <name evidence="3" type="ORF">PACLA_8A033413</name>
</gene>
<reference evidence="3" key="1">
    <citation type="submission" date="2020-04" db="EMBL/GenBank/DDBJ databases">
        <authorList>
            <person name="Alioto T."/>
            <person name="Alioto T."/>
            <person name="Gomez Garrido J."/>
        </authorList>
    </citation>
    <scope>NUCLEOTIDE SEQUENCE</scope>
    <source>
        <strain evidence="3">A484AB</strain>
    </source>
</reference>
<dbReference type="Proteomes" id="UP001152795">
    <property type="component" value="Unassembled WGS sequence"/>
</dbReference>
<dbReference type="InterPro" id="IPR001965">
    <property type="entry name" value="Znf_PHD"/>
</dbReference>
<evidence type="ECO:0000313" key="4">
    <source>
        <dbReference type="Proteomes" id="UP001152795"/>
    </source>
</evidence>
<dbReference type="SMART" id="SM00249">
    <property type="entry name" value="PHD"/>
    <property type="match status" value="1"/>
</dbReference>
<feature type="region of interest" description="Disordered" evidence="2">
    <location>
        <begin position="1"/>
        <end position="51"/>
    </location>
</feature>
<dbReference type="PROSITE" id="PS01359">
    <property type="entry name" value="ZF_PHD_1"/>
    <property type="match status" value="1"/>
</dbReference>
<evidence type="ECO:0000256" key="1">
    <source>
        <dbReference type="SAM" id="Coils"/>
    </source>
</evidence>
<dbReference type="PROSITE" id="PS50016">
    <property type="entry name" value="ZF_PHD_2"/>
    <property type="match status" value="1"/>
</dbReference>
<feature type="coiled-coil region" evidence="1">
    <location>
        <begin position="123"/>
        <end position="157"/>
    </location>
</feature>
<dbReference type="InterPro" id="IPR013083">
    <property type="entry name" value="Znf_RING/FYVE/PHD"/>
</dbReference>
<evidence type="ECO:0000313" key="3">
    <source>
        <dbReference type="EMBL" id="CAB4033083.1"/>
    </source>
</evidence>
<dbReference type="Gene3D" id="3.30.40.10">
    <property type="entry name" value="Zinc/RING finger domain, C3HC4 (zinc finger)"/>
    <property type="match status" value="1"/>
</dbReference>
<keyword evidence="4" id="KW-1185">Reference proteome</keyword>
<feature type="non-terminal residue" evidence="3">
    <location>
        <position position="1"/>
    </location>
</feature>
<dbReference type="InterPro" id="IPR019786">
    <property type="entry name" value="Zinc_finger_PHD-type_CS"/>
</dbReference>
<protein>
    <submittedName>
        <fullName evidence="3">PHD finger 21A</fullName>
    </submittedName>
</protein>
<dbReference type="CDD" id="cd15523">
    <property type="entry name" value="PHD_PHF21A"/>
    <property type="match status" value="1"/>
</dbReference>
<dbReference type="OrthoDB" id="336088at2759"/>
<dbReference type="InterPro" id="IPR019787">
    <property type="entry name" value="Znf_PHD-finger"/>
</dbReference>
<accession>A0A7D9JP18</accession>
<dbReference type="AlphaFoldDB" id="A0A7D9JP18"/>
<dbReference type="EMBL" id="CACRXK020018938">
    <property type="protein sequence ID" value="CAB4033083.1"/>
    <property type="molecule type" value="Genomic_DNA"/>
</dbReference>